<dbReference type="InterPro" id="IPR002678">
    <property type="entry name" value="DUF34/NIF3"/>
</dbReference>
<dbReference type="AlphaFoldDB" id="A0A939D796"/>
<comment type="caution">
    <text evidence="5">The sequence shown here is derived from an EMBL/GenBank/DDBJ whole genome shotgun (WGS) entry which is preliminary data.</text>
</comment>
<accession>A0A939D796</accession>
<protein>
    <recommendedName>
        <fullName evidence="2">GTP cyclohydrolase 1 type 2 homolog</fullName>
    </recommendedName>
</protein>
<evidence type="ECO:0000256" key="1">
    <source>
        <dbReference type="ARBA" id="ARBA00006964"/>
    </source>
</evidence>
<evidence type="ECO:0000313" key="5">
    <source>
        <dbReference type="EMBL" id="MBN7772410.1"/>
    </source>
</evidence>
<gene>
    <name evidence="5" type="ORF">JYB65_03450</name>
</gene>
<feature type="binding site" evidence="4">
    <location>
        <position position="67"/>
    </location>
    <ligand>
        <name>a divalent metal cation</name>
        <dbReference type="ChEBI" id="CHEBI:60240"/>
        <label>1</label>
    </ligand>
</feature>
<dbReference type="GO" id="GO:0005737">
    <property type="term" value="C:cytoplasm"/>
    <property type="evidence" value="ECO:0007669"/>
    <property type="project" value="TreeGrafter"/>
</dbReference>
<feature type="binding site" evidence="4">
    <location>
        <position position="229"/>
    </location>
    <ligand>
        <name>a divalent metal cation</name>
        <dbReference type="ChEBI" id="CHEBI:60240"/>
        <label>1</label>
    </ligand>
</feature>
<dbReference type="Proteomes" id="UP000664545">
    <property type="component" value="Unassembled WGS sequence"/>
</dbReference>
<comment type="similarity">
    <text evidence="1">Belongs to the GTP cyclohydrolase I type 2/NIF3 family.</text>
</comment>
<organism evidence="5 6">
    <name type="scientific">Clostridium aminobutyricum</name>
    <dbReference type="NCBI Taxonomy" id="33953"/>
    <lineage>
        <taxon>Bacteria</taxon>
        <taxon>Bacillati</taxon>
        <taxon>Bacillota</taxon>
        <taxon>Clostridia</taxon>
        <taxon>Eubacteriales</taxon>
        <taxon>Clostridiaceae</taxon>
        <taxon>Clostridium</taxon>
    </lineage>
</organism>
<dbReference type="NCBIfam" id="TIGR00486">
    <property type="entry name" value="YbgI_SA1388"/>
    <property type="match status" value="1"/>
</dbReference>
<name>A0A939D796_CLOAM</name>
<feature type="binding site" evidence="4">
    <location>
        <position position="66"/>
    </location>
    <ligand>
        <name>a divalent metal cation</name>
        <dbReference type="ChEBI" id="CHEBI:60240"/>
        <label>1</label>
    </ligand>
</feature>
<dbReference type="InterPro" id="IPR036069">
    <property type="entry name" value="DUF34/NIF3_sf"/>
</dbReference>
<dbReference type="Gene3D" id="3.40.1390.30">
    <property type="entry name" value="NIF3 (NGG1p interacting factor 3)-like"/>
    <property type="match status" value="2"/>
</dbReference>
<sequence length="263" mass="29131">MSISKIQLLEAIEKIAPIHLAESWDNCGIQIDLGKIKIEKILITLEITTDVIREAKEVGADFILTHHPLIFAPLKSINHNNITGKFIVSLIQSGISVISAHTNFDKADDGNNDYLASLMNLENIKCFDEGEDKYIGVYGDLKKECTLLDVCKILEKGLLLSSNEIRAVGPMDKKLSTIGVCTGAGADMLEIAILKNCDLLITGDVKYHDAMKAKELGICVIDAGHYGTEKIFVENMSEQLRKIFHEEVEIIESKVNVNPFDFL</sequence>
<evidence type="ECO:0000256" key="3">
    <source>
        <dbReference type="ARBA" id="ARBA00022723"/>
    </source>
</evidence>
<keyword evidence="6" id="KW-1185">Reference proteome</keyword>
<dbReference type="FunFam" id="3.40.1390.30:FF:000001">
    <property type="entry name" value="GTP cyclohydrolase 1 type 2"/>
    <property type="match status" value="1"/>
</dbReference>
<evidence type="ECO:0000313" key="6">
    <source>
        <dbReference type="Proteomes" id="UP000664545"/>
    </source>
</evidence>
<dbReference type="PANTHER" id="PTHR13799:SF14">
    <property type="entry name" value="GTP CYCLOHYDROLASE 1 TYPE 2 HOMOLOG"/>
    <property type="match status" value="1"/>
</dbReference>
<evidence type="ECO:0000256" key="2">
    <source>
        <dbReference type="ARBA" id="ARBA00022112"/>
    </source>
</evidence>
<feature type="binding site" evidence="4">
    <location>
        <position position="225"/>
    </location>
    <ligand>
        <name>a divalent metal cation</name>
        <dbReference type="ChEBI" id="CHEBI:60240"/>
        <label>1</label>
    </ligand>
</feature>
<keyword evidence="3 4" id="KW-0479">Metal-binding</keyword>
<dbReference type="PANTHER" id="PTHR13799">
    <property type="entry name" value="NGG1 INTERACTING FACTOR 3"/>
    <property type="match status" value="1"/>
</dbReference>
<dbReference type="Pfam" id="PF01784">
    <property type="entry name" value="DUF34_NIF3"/>
    <property type="match status" value="1"/>
</dbReference>
<dbReference type="SUPFAM" id="SSF102705">
    <property type="entry name" value="NIF3 (NGG1p interacting factor 3)-like"/>
    <property type="match status" value="1"/>
</dbReference>
<feature type="binding site" evidence="4">
    <location>
        <position position="105"/>
    </location>
    <ligand>
        <name>a divalent metal cation</name>
        <dbReference type="ChEBI" id="CHEBI:60240"/>
        <label>1</label>
    </ligand>
</feature>
<dbReference type="RefSeq" id="WP_206581216.1">
    <property type="nucleotide sequence ID" value="NZ_JAFJZZ010000001.1"/>
</dbReference>
<proteinExistence type="inferred from homology"/>
<reference evidence="5" key="1">
    <citation type="submission" date="2021-02" db="EMBL/GenBank/DDBJ databases">
        <title>Abyssanaerobacter marinus gen.nov., sp., nov, anaerobic bacterium isolated from the Onnuri vent field of Indian Ocean and suggestion of Mogibacteriaceae fam. nov., and proposal of reclassification of ambiguous this family's genus member.</title>
        <authorList>
            <person name="Kim Y.J."/>
            <person name="Yang J.-A."/>
        </authorList>
    </citation>
    <scope>NUCLEOTIDE SEQUENCE</scope>
    <source>
        <strain evidence="5">DSM 2634</strain>
    </source>
</reference>
<evidence type="ECO:0000256" key="4">
    <source>
        <dbReference type="PIRSR" id="PIRSR602678-1"/>
    </source>
</evidence>
<dbReference type="GO" id="GO:0046872">
    <property type="term" value="F:metal ion binding"/>
    <property type="evidence" value="ECO:0007669"/>
    <property type="project" value="UniProtKB-KW"/>
</dbReference>
<dbReference type="EMBL" id="JAFJZZ010000001">
    <property type="protein sequence ID" value="MBN7772410.1"/>
    <property type="molecule type" value="Genomic_DNA"/>
</dbReference>